<comment type="similarity">
    <text evidence="1">Belongs to the ROK (NagC/XylR) family.</text>
</comment>
<organism evidence="4 5">
    <name type="scientific">Nocardiopsis sediminis</name>
    <dbReference type="NCBI Taxonomy" id="1778267"/>
    <lineage>
        <taxon>Bacteria</taxon>
        <taxon>Bacillati</taxon>
        <taxon>Actinomycetota</taxon>
        <taxon>Actinomycetes</taxon>
        <taxon>Streptosporangiales</taxon>
        <taxon>Nocardiopsidaceae</taxon>
        <taxon>Nocardiopsis</taxon>
    </lineage>
</organism>
<evidence type="ECO:0000256" key="2">
    <source>
        <dbReference type="SAM" id="MobiDB-lite"/>
    </source>
</evidence>
<evidence type="ECO:0000313" key="5">
    <source>
        <dbReference type="Proteomes" id="UP001595847"/>
    </source>
</evidence>
<name>A0ABV8FQL8_9ACTN</name>
<evidence type="ECO:0000259" key="3">
    <source>
        <dbReference type="Pfam" id="PF09339"/>
    </source>
</evidence>
<dbReference type="PANTHER" id="PTHR18964">
    <property type="entry name" value="ROK (REPRESSOR, ORF, KINASE) FAMILY"/>
    <property type="match status" value="1"/>
</dbReference>
<dbReference type="Proteomes" id="UP001595847">
    <property type="component" value="Unassembled WGS sequence"/>
</dbReference>
<dbReference type="Gene3D" id="3.30.420.40">
    <property type="match status" value="2"/>
</dbReference>
<dbReference type="InterPro" id="IPR005471">
    <property type="entry name" value="Tscrpt_reg_IclR_N"/>
</dbReference>
<gene>
    <name evidence="4" type="ORF">ACFOVU_20950</name>
</gene>
<dbReference type="PANTHER" id="PTHR18964:SF149">
    <property type="entry name" value="BIFUNCTIONAL UDP-N-ACETYLGLUCOSAMINE 2-EPIMERASE_N-ACETYLMANNOSAMINE KINASE"/>
    <property type="match status" value="1"/>
</dbReference>
<dbReference type="Pfam" id="PF00480">
    <property type="entry name" value="ROK"/>
    <property type="match status" value="1"/>
</dbReference>
<protein>
    <submittedName>
        <fullName evidence="4">ROK family protein</fullName>
    </submittedName>
</protein>
<dbReference type="SUPFAM" id="SSF53067">
    <property type="entry name" value="Actin-like ATPase domain"/>
    <property type="match status" value="1"/>
</dbReference>
<dbReference type="InterPro" id="IPR043129">
    <property type="entry name" value="ATPase_NBD"/>
</dbReference>
<dbReference type="SUPFAM" id="SSF46785">
    <property type="entry name" value="Winged helix' DNA-binding domain"/>
    <property type="match status" value="1"/>
</dbReference>
<proteinExistence type="inferred from homology"/>
<dbReference type="Gene3D" id="1.10.10.10">
    <property type="entry name" value="Winged helix-like DNA-binding domain superfamily/Winged helix DNA-binding domain"/>
    <property type="match status" value="1"/>
</dbReference>
<comment type="caution">
    <text evidence="4">The sequence shown here is derived from an EMBL/GenBank/DDBJ whole genome shotgun (WGS) entry which is preliminary data.</text>
</comment>
<accession>A0ABV8FQL8</accession>
<dbReference type="Pfam" id="PF09339">
    <property type="entry name" value="HTH_IclR"/>
    <property type="match status" value="1"/>
</dbReference>
<dbReference type="InterPro" id="IPR036388">
    <property type="entry name" value="WH-like_DNA-bd_sf"/>
</dbReference>
<evidence type="ECO:0000256" key="1">
    <source>
        <dbReference type="ARBA" id="ARBA00006479"/>
    </source>
</evidence>
<reference evidence="5" key="1">
    <citation type="journal article" date="2019" name="Int. J. Syst. Evol. Microbiol.">
        <title>The Global Catalogue of Microorganisms (GCM) 10K type strain sequencing project: providing services to taxonomists for standard genome sequencing and annotation.</title>
        <authorList>
            <consortium name="The Broad Institute Genomics Platform"/>
            <consortium name="The Broad Institute Genome Sequencing Center for Infectious Disease"/>
            <person name="Wu L."/>
            <person name="Ma J."/>
        </authorList>
    </citation>
    <scope>NUCLEOTIDE SEQUENCE [LARGE SCALE GENOMIC DNA]</scope>
    <source>
        <strain evidence="5">TBRC 1826</strain>
    </source>
</reference>
<evidence type="ECO:0000313" key="4">
    <source>
        <dbReference type="EMBL" id="MFC3998407.1"/>
    </source>
</evidence>
<sequence>MDAADVRSTNLAVVLRCVRELAPCSRADIAAATGLNKTTVSSLVSELLKRRLLREVGTAGNRVGRPAVLLTLDGASYAAIGIEVSADYLSAVAVDIAGRTVLSWRRALPGATGSPARALTAVASLTRRVVARAERDGRRVLGLAVALPGTLGPQPTGPGVSPDPTTTAARDWRDADFAADLAAALRLPGLHVETGNDADFGVLAEHRYGQHAGTADLVYLTGGGALGAGLVIDGALRAGSAGYSGEIGHIPVDPGGPACHCGRRGCMEAVAGIAAVIRRAAADPQTPDIGGRPPIAEMEPLIDEITARARAGDPATLDALTGAGRDLGAGIAILANVLDPRIVVLGGHYAELAPWLLPAVAAELRDRAIAAEHGGCRVVASTLGLDAPALGATARILDAVETGRLPGDPHTPARIRGGRAPLDPSRAAPVAGRPALQPPVPTATDGTAR</sequence>
<dbReference type="EMBL" id="JBHSBH010000013">
    <property type="protein sequence ID" value="MFC3998407.1"/>
    <property type="molecule type" value="Genomic_DNA"/>
</dbReference>
<feature type="region of interest" description="Disordered" evidence="2">
    <location>
        <begin position="402"/>
        <end position="449"/>
    </location>
</feature>
<keyword evidence="5" id="KW-1185">Reference proteome</keyword>
<dbReference type="InterPro" id="IPR036390">
    <property type="entry name" value="WH_DNA-bd_sf"/>
</dbReference>
<dbReference type="InterPro" id="IPR000600">
    <property type="entry name" value="ROK"/>
</dbReference>
<feature type="domain" description="HTH iclR-type" evidence="3">
    <location>
        <begin position="13"/>
        <end position="55"/>
    </location>
</feature>
<dbReference type="RefSeq" id="WP_378536213.1">
    <property type="nucleotide sequence ID" value="NZ_JBHSBH010000013.1"/>
</dbReference>